<feature type="transmembrane region" description="Helical" evidence="1">
    <location>
        <begin position="67"/>
        <end position="90"/>
    </location>
</feature>
<name>A0A6G5AHG7_RHIMP</name>
<evidence type="ECO:0000256" key="1">
    <source>
        <dbReference type="SAM" id="Phobius"/>
    </source>
</evidence>
<reference evidence="2" key="1">
    <citation type="submission" date="2020-03" db="EMBL/GenBank/DDBJ databases">
        <title>A transcriptome and proteome of the tick Rhipicephalus microplus shaped by the genetic composition of its hosts and developmental stage.</title>
        <authorList>
            <person name="Garcia G.R."/>
            <person name="Ribeiro J.M.C."/>
            <person name="Maruyama S.R."/>
            <person name="Gardinasse L.G."/>
            <person name="Nelson K."/>
            <person name="Ferreira B.R."/>
            <person name="Andrade T.G."/>
            <person name="Santos I.K.F.M."/>
        </authorList>
    </citation>
    <scope>NUCLEOTIDE SEQUENCE</scope>
    <source>
        <strain evidence="2">NSGR</strain>
        <tissue evidence="2">Salivary glands</tissue>
    </source>
</reference>
<keyword evidence="1" id="KW-0812">Transmembrane</keyword>
<proteinExistence type="predicted"/>
<feature type="transmembrane region" description="Helical" evidence="1">
    <location>
        <begin position="7"/>
        <end position="27"/>
    </location>
</feature>
<dbReference type="EMBL" id="GIKN01008152">
    <property type="protein sequence ID" value="NIE50425.1"/>
    <property type="molecule type" value="Transcribed_RNA"/>
</dbReference>
<accession>A0A6G5AHG7</accession>
<dbReference type="AlphaFoldDB" id="A0A6G5AHG7"/>
<sequence length="121" mass="14623">MPRVEHLLCILYVYICIYIYICMIYIYLFNAYIMLGITVCHFFAVLRIMVTWSAIFFFFARRIKCMFLGFSTLKAVFILHIQSSFLRFFFKHVYSCMPRYCFLIKETTMSVFISKVWANET</sequence>
<protein>
    <submittedName>
        <fullName evidence="2">Uncharacterized protein</fullName>
    </submittedName>
</protein>
<evidence type="ECO:0000313" key="2">
    <source>
        <dbReference type="EMBL" id="NIE50425.1"/>
    </source>
</evidence>
<feature type="transmembrane region" description="Helical" evidence="1">
    <location>
        <begin position="33"/>
        <end position="60"/>
    </location>
</feature>
<keyword evidence="1" id="KW-0472">Membrane</keyword>
<organism evidence="2">
    <name type="scientific">Rhipicephalus microplus</name>
    <name type="common">Cattle tick</name>
    <name type="synonym">Boophilus microplus</name>
    <dbReference type="NCBI Taxonomy" id="6941"/>
    <lineage>
        <taxon>Eukaryota</taxon>
        <taxon>Metazoa</taxon>
        <taxon>Ecdysozoa</taxon>
        <taxon>Arthropoda</taxon>
        <taxon>Chelicerata</taxon>
        <taxon>Arachnida</taxon>
        <taxon>Acari</taxon>
        <taxon>Parasitiformes</taxon>
        <taxon>Ixodida</taxon>
        <taxon>Ixodoidea</taxon>
        <taxon>Ixodidae</taxon>
        <taxon>Rhipicephalinae</taxon>
        <taxon>Rhipicephalus</taxon>
        <taxon>Boophilus</taxon>
    </lineage>
</organism>
<keyword evidence="1" id="KW-1133">Transmembrane helix</keyword>